<sequence>MGSLPVEADLGVEKTGNTSLFDLDVGKVAVKVGMFRKLVVILQAFDTSPSRDRIVGWIHEIMVNEEQEGQAEDVRLEDVQTRASNLSLGVKLKEKTASGSMSNQKDKTNEEV</sequence>
<reference evidence="2 3" key="1">
    <citation type="submission" date="2024-09" db="EMBL/GenBank/DDBJ databases">
        <title>Chromosome-scale assembly of Riccia sorocarpa.</title>
        <authorList>
            <person name="Paukszto L."/>
        </authorList>
    </citation>
    <scope>NUCLEOTIDE SEQUENCE [LARGE SCALE GENOMIC DNA]</scope>
    <source>
        <strain evidence="2">LP-2024</strain>
        <tissue evidence="2">Aerial parts of the thallus</tissue>
    </source>
</reference>
<dbReference type="EMBL" id="JBJQOH010000006">
    <property type="protein sequence ID" value="KAL3684649.1"/>
    <property type="molecule type" value="Genomic_DNA"/>
</dbReference>
<name>A0ABD3H5J3_9MARC</name>
<comment type="caution">
    <text evidence="2">The sequence shown here is derived from an EMBL/GenBank/DDBJ whole genome shotgun (WGS) entry which is preliminary data.</text>
</comment>
<keyword evidence="3" id="KW-1185">Reference proteome</keyword>
<protein>
    <submittedName>
        <fullName evidence="2">Uncharacterized protein</fullName>
    </submittedName>
</protein>
<feature type="region of interest" description="Disordered" evidence="1">
    <location>
        <begin position="92"/>
        <end position="112"/>
    </location>
</feature>
<organism evidence="2 3">
    <name type="scientific">Riccia sorocarpa</name>
    <dbReference type="NCBI Taxonomy" id="122646"/>
    <lineage>
        <taxon>Eukaryota</taxon>
        <taxon>Viridiplantae</taxon>
        <taxon>Streptophyta</taxon>
        <taxon>Embryophyta</taxon>
        <taxon>Marchantiophyta</taxon>
        <taxon>Marchantiopsida</taxon>
        <taxon>Marchantiidae</taxon>
        <taxon>Marchantiales</taxon>
        <taxon>Ricciaceae</taxon>
        <taxon>Riccia</taxon>
    </lineage>
</organism>
<proteinExistence type="predicted"/>
<evidence type="ECO:0000313" key="2">
    <source>
        <dbReference type="EMBL" id="KAL3684649.1"/>
    </source>
</evidence>
<dbReference type="AlphaFoldDB" id="A0ABD3H5J3"/>
<gene>
    <name evidence="2" type="ORF">R1sor_002671</name>
</gene>
<evidence type="ECO:0000313" key="3">
    <source>
        <dbReference type="Proteomes" id="UP001633002"/>
    </source>
</evidence>
<dbReference type="Proteomes" id="UP001633002">
    <property type="component" value="Unassembled WGS sequence"/>
</dbReference>
<evidence type="ECO:0000256" key="1">
    <source>
        <dbReference type="SAM" id="MobiDB-lite"/>
    </source>
</evidence>
<accession>A0ABD3H5J3</accession>